<dbReference type="InterPro" id="IPR011055">
    <property type="entry name" value="Dup_hybrid_motif"/>
</dbReference>
<name>A0A7W3P4V7_9ACTN</name>
<feature type="region of interest" description="Disordered" evidence="1">
    <location>
        <begin position="63"/>
        <end position="149"/>
    </location>
</feature>
<protein>
    <submittedName>
        <fullName evidence="4">Murein DD-endopeptidase MepM/ murein hydrolase activator NlpD</fullName>
    </submittedName>
</protein>
<dbReference type="Pfam" id="PF01551">
    <property type="entry name" value="Peptidase_M23"/>
    <property type="match status" value="1"/>
</dbReference>
<dbReference type="CDD" id="cd12797">
    <property type="entry name" value="M23_peptidase"/>
    <property type="match status" value="1"/>
</dbReference>
<proteinExistence type="predicted"/>
<keyword evidence="2" id="KW-0812">Transmembrane</keyword>
<dbReference type="SUPFAM" id="SSF51261">
    <property type="entry name" value="Duplicated hybrid motif"/>
    <property type="match status" value="1"/>
</dbReference>
<accession>A0A7W3P4V7</accession>
<keyword evidence="5" id="KW-1185">Reference proteome</keyword>
<evidence type="ECO:0000256" key="1">
    <source>
        <dbReference type="SAM" id="MobiDB-lite"/>
    </source>
</evidence>
<dbReference type="EMBL" id="JACGWT010000001">
    <property type="protein sequence ID" value="MBA8793227.1"/>
    <property type="molecule type" value="Genomic_DNA"/>
</dbReference>
<evidence type="ECO:0000313" key="4">
    <source>
        <dbReference type="EMBL" id="MBA8793227.1"/>
    </source>
</evidence>
<keyword evidence="2" id="KW-0472">Membrane</keyword>
<dbReference type="PANTHER" id="PTHR21666:SF270">
    <property type="entry name" value="MUREIN HYDROLASE ACTIVATOR ENVC"/>
    <property type="match status" value="1"/>
</dbReference>
<evidence type="ECO:0000313" key="5">
    <source>
        <dbReference type="Proteomes" id="UP000523079"/>
    </source>
</evidence>
<dbReference type="Gene3D" id="2.70.70.10">
    <property type="entry name" value="Glucose Permease (Domain IIA)"/>
    <property type="match status" value="1"/>
</dbReference>
<dbReference type="GO" id="GO:0004222">
    <property type="term" value="F:metalloendopeptidase activity"/>
    <property type="evidence" value="ECO:0007669"/>
    <property type="project" value="TreeGrafter"/>
</dbReference>
<dbReference type="InterPro" id="IPR016047">
    <property type="entry name" value="M23ase_b-sheet_dom"/>
</dbReference>
<dbReference type="PANTHER" id="PTHR21666">
    <property type="entry name" value="PEPTIDASE-RELATED"/>
    <property type="match status" value="1"/>
</dbReference>
<dbReference type="RefSeq" id="WP_182558761.1">
    <property type="nucleotide sequence ID" value="NZ_JACGWT010000001.1"/>
</dbReference>
<reference evidence="4 5" key="1">
    <citation type="submission" date="2020-07" db="EMBL/GenBank/DDBJ databases">
        <title>Sequencing the genomes of 1000 actinobacteria strains.</title>
        <authorList>
            <person name="Klenk H.-P."/>
        </authorList>
    </citation>
    <scope>NUCLEOTIDE SEQUENCE [LARGE SCALE GENOMIC DNA]</scope>
    <source>
        <strain evidence="4 5">DSM 100723</strain>
    </source>
</reference>
<sequence length="330" mass="33361">MRRTLPGLTGSTQQSLARRALIEDIESDKRSWLRHGAAGLAVAALGLVVAGSVALTGTAANRAESSVPAAPAATSTGQVPSAFDARTQSTSRDASRLPLDGETVDPKAAAAAQAAAAKAQQRTGATSTGASGASTSAARQRAKVLESTQEKAAKLADKLEAEKAEAAVNASSPNASADGTTVASAAQDSGQVSLPITSGYTVAARFGQVGAWARYHTGFDFACPIGTPIHAVADGVVTNAGPNGEAGWAGNYVTIRHADGTQSLYAHMADVTVSVGQKVTGGQVIGHVGMTGRSFGPHVHFEVYPAGVTPGDVYKAVDPLPWLKALGLNP</sequence>
<dbReference type="InterPro" id="IPR050570">
    <property type="entry name" value="Cell_wall_metabolism_enzyme"/>
</dbReference>
<comment type="caution">
    <text evidence="4">The sequence shown here is derived from an EMBL/GenBank/DDBJ whole genome shotgun (WGS) entry which is preliminary data.</text>
</comment>
<gene>
    <name evidence="4" type="ORF">FHX74_000821</name>
</gene>
<keyword evidence="4" id="KW-0378">Hydrolase</keyword>
<feature type="compositionally biased region" description="Low complexity" evidence="1">
    <location>
        <begin position="107"/>
        <end position="138"/>
    </location>
</feature>
<feature type="domain" description="M23ase beta-sheet core" evidence="3">
    <location>
        <begin position="215"/>
        <end position="307"/>
    </location>
</feature>
<dbReference type="AlphaFoldDB" id="A0A7W3P4V7"/>
<evidence type="ECO:0000259" key="3">
    <source>
        <dbReference type="Pfam" id="PF01551"/>
    </source>
</evidence>
<dbReference type="Proteomes" id="UP000523079">
    <property type="component" value="Unassembled WGS sequence"/>
</dbReference>
<feature type="transmembrane region" description="Helical" evidence="2">
    <location>
        <begin position="37"/>
        <end position="60"/>
    </location>
</feature>
<evidence type="ECO:0000256" key="2">
    <source>
        <dbReference type="SAM" id="Phobius"/>
    </source>
</evidence>
<keyword evidence="2" id="KW-1133">Transmembrane helix</keyword>
<organism evidence="4 5">
    <name type="scientific">Microlunatus kandeliicorticis</name>
    <dbReference type="NCBI Taxonomy" id="1759536"/>
    <lineage>
        <taxon>Bacteria</taxon>
        <taxon>Bacillati</taxon>
        <taxon>Actinomycetota</taxon>
        <taxon>Actinomycetes</taxon>
        <taxon>Propionibacteriales</taxon>
        <taxon>Propionibacteriaceae</taxon>
        <taxon>Microlunatus</taxon>
    </lineage>
</organism>